<keyword evidence="5" id="KW-1185">Reference proteome</keyword>
<dbReference type="Proteomes" id="UP001318300">
    <property type="component" value="Unassembled WGS sequence"/>
</dbReference>
<dbReference type="EC" id="1.6.5.2" evidence="4"/>
<protein>
    <submittedName>
        <fullName evidence="4">NAD(P)H dehydrogenase (Quinone)</fullName>
        <ecNumber evidence="4">1.6.5.2</ecNumber>
    </submittedName>
</protein>
<evidence type="ECO:0000313" key="4">
    <source>
        <dbReference type="EMBL" id="NII40808.1"/>
    </source>
</evidence>
<organism evidence="4 5">
    <name type="scientific">Curtobacterium salicis</name>
    <dbReference type="NCBI Taxonomy" id="1779862"/>
    <lineage>
        <taxon>Bacteria</taxon>
        <taxon>Bacillati</taxon>
        <taxon>Actinomycetota</taxon>
        <taxon>Actinomycetes</taxon>
        <taxon>Micrococcales</taxon>
        <taxon>Microbacteriaceae</taxon>
        <taxon>Curtobacterium</taxon>
    </lineage>
</organism>
<dbReference type="PANTHER" id="PTHR10204:SF34">
    <property type="entry name" value="NAD(P)H DEHYDROGENASE [QUINONE] 1 ISOFORM 1"/>
    <property type="match status" value="1"/>
</dbReference>
<feature type="domain" description="Flavodoxin-like fold" evidence="3">
    <location>
        <begin position="1"/>
        <end position="179"/>
    </location>
</feature>
<dbReference type="EMBL" id="JAAOYO010000002">
    <property type="protein sequence ID" value="NII40808.1"/>
    <property type="molecule type" value="Genomic_DNA"/>
</dbReference>
<dbReference type="Gene3D" id="3.40.50.360">
    <property type="match status" value="1"/>
</dbReference>
<keyword evidence="2 4" id="KW-0560">Oxidoreductase</keyword>
<dbReference type="Pfam" id="PF02525">
    <property type="entry name" value="Flavodoxin_2"/>
    <property type="match status" value="1"/>
</dbReference>
<evidence type="ECO:0000313" key="5">
    <source>
        <dbReference type="Proteomes" id="UP001318300"/>
    </source>
</evidence>
<comment type="caution">
    <text evidence="4">The sequence shown here is derived from an EMBL/GenBank/DDBJ whole genome shotgun (WGS) entry which is preliminary data.</text>
</comment>
<evidence type="ECO:0000256" key="2">
    <source>
        <dbReference type="ARBA" id="ARBA00023002"/>
    </source>
</evidence>
<evidence type="ECO:0000259" key="3">
    <source>
        <dbReference type="Pfam" id="PF02525"/>
    </source>
</evidence>
<sequence length="200" mass="22034">MHTLVVTAHPDRDSLTARIARQLQGALQPGVTEVLDLAADGFDPRFGSADRDAYRGTGHVPADVLRQQHRLDDVDHLVLVFPVYWWSMPALLKGWIDRVFINGWAFDIDPAGGTRRNLGRLTVHLLPVAGDAAGTYERHGYEQALRTQIEHGIVDYCGAQRGATAFVYESERDDADARRGIVDDAVARVADAVLGTEPRP</sequence>
<accession>A0ABX0T791</accession>
<comment type="similarity">
    <text evidence="1">Belongs to the NAD(P)H dehydrogenase (quinone) family.</text>
</comment>
<gene>
    <name evidence="4" type="ORF">E9228_001444</name>
</gene>
<dbReference type="InterPro" id="IPR051545">
    <property type="entry name" value="NAD(P)H_dehydrogenase_qn"/>
</dbReference>
<dbReference type="PANTHER" id="PTHR10204">
    <property type="entry name" value="NAD P H OXIDOREDUCTASE-RELATED"/>
    <property type="match status" value="1"/>
</dbReference>
<dbReference type="SUPFAM" id="SSF52218">
    <property type="entry name" value="Flavoproteins"/>
    <property type="match status" value="1"/>
</dbReference>
<dbReference type="InterPro" id="IPR003680">
    <property type="entry name" value="Flavodoxin_fold"/>
</dbReference>
<reference evidence="4 5" key="1">
    <citation type="submission" date="2020-03" db="EMBL/GenBank/DDBJ databases">
        <title>Above-ground endophytic microbial communities from plants in different locations in the United States.</title>
        <authorList>
            <person name="Frank C."/>
        </authorList>
    </citation>
    <scope>NUCLEOTIDE SEQUENCE [LARGE SCALE GENOMIC DNA]</scope>
    <source>
        <strain evidence="4 5">WW7</strain>
    </source>
</reference>
<evidence type="ECO:0000256" key="1">
    <source>
        <dbReference type="ARBA" id="ARBA00006252"/>
    </source>
</evidence>
<proteinExistence type="inferred from homology"/>
<name>A0ABX0T791_9MICO</name>
<dbReference type="GO" id="GO:0003955">
    <property type="term" value="F:NAD(P)H dehydrogenase (quinone) activity"/>
    <property type="evidence" value="ECO:0007669"/>
    <property type="project" value="UniProtKB-EC"/>
</dbReference>
<dbReference type="InterPro" id="IPR029039">
    <property type="entry name" value="Flavoprotein-like_sf"/>
</dbReference>
<dbReference type="RefSeq" id="WP_166779881.1">
    <property type="nucleotide sequence ID" value="NZ_JAAOYO010000002.1"/>
</dbReference>